<dbReference type="WBParaSite" id="TMUE_2000008694.1">
    <property type="protein sequence ID" value="TMUE_2000008694.1"/>
    <property type="gene ID" value="WBGene00293093"/>
</dbReference>
<dbReference type="AlphaFoldDB" id="A0A5S6QNF5"/>
<feature type="transmembrane region" description="Helical" evidence="1">
    <location>
        <begin position="20"/>
        <end position="40"/>
    </location>
</feature>
<organism evidence="2 3">
    <name type="scientific">Trichuris muris</name>
    <name type="common">Mouse whipworm</name>
    <dbReference type="NCBI Taxonomy" id="70415"/>
    <lineage>
        <taxon>Eukaryota</taxon>
        <taxon>Metazoa</taxon>
        <taxon>Ecdysozoa</taxon>
        <taxon>Nematoda</taxon>
        <taxon>Enoplea</taxon>
        <taxon>Dorylaimia</taxon>
        <taxon>Trichinellida</taxon>
        <taxon>Trichuridae</taxon>
        <taxon>Trichuris</taxon>
    </lineage>
</organism>
<dbReference type="Proteomes" id="UP000046395">
    <property type="component" value="Unassembled WGS sequence"/>
</dbReference>
<keyword evidence="1" id="KW-1133">Transmembrane helix</keyword>
<proteinExistence type="predicted"/>
<evidence type="ECO:0000313" key="3">
    <source>
        <dbReference type="WBParaSite" id="TMUE_2000008694.1"/>
    </source>
</evidence>
<protein>
    <submittedName>
        <fullName evidence="3">Uncharacterized protein</fullName>
    </submittedName>
</protein>
<name>A0A5S6QNF5_TRIMR</name>
<keyword evidence="1" id="KW-0812">Transmembrane</keyword>
<sequence length="184" mass="21050">MGPLTVSVYLQERENQMDKFLIPLCVVFLGFCSATPASYGDTDFRAKHFKSISQAIKGINFTGEAIDDFIRIVENEGRWPGCKSLIVLLDYFATLPGWKSEVADRYRELPAVYNEFQLIGKNFKCREWFERINIVMLRIARKTSSALYQAKLRSVSKMLSKWLEKIASKKTVRQLKPATKGAPL</sequence>
<keyword evidence="1" id="KW-0472">Membrane</keyword>
<evidence type="ECO:0000256" key="1">
    <source>
        <dbReference type="SAM" id="Phobius"/>
    </source>
</evidence>
<accession>A0A5S6QNF5</accession>
<keyword evidence="2" id="KW-1185">Reference proteome</keyword>
<reference evidence="3" key="1">
    <citation type="submission" date="2019-12" db="UniProtKB">
        <authorList>
            <consortium name="WormBaseParasite"/>
        </authorList>
    </citation>
    <scope>IDENTIFICATION</scope>
</reference>
<evidence type="ECO:0000313" key="2">
    <source>
        <dbReference type="Proteomes" id="UP000046395"/>
    </source>
</evidence>